<evidence type="ECO:0000313" key="16">
    <source>
        <dbReference type="Proteomes" id="UP000005017"/>
    </source>
</evidence>
<dbReference type="CDD" id="cd07962">
    <property type="entry name" value="Anticodon_Ia_Val"/>
    <property type="match status" value="1"/>
</dbReference>
<sequence length="871" mass="101630">MKHQLNTKYDHHQVEEGCYNQWLKKGYFTAGDKHKEPFTIVIPPPNVTGILHIGHAFDTTIQDMIARYKRMQGYDVLYLPGMDHAGIATQAKVEARLKKQGLNRYDLGREKFLERAWAWKEEYAATIRSQWAKLGLSLDYTRERFTMDEGLNEAVRKVFVQLYHEGLIYRGKRIINWDPQAKTALSNIEVVYQDDPGKMFYFSYDVKDSQDSFTVATTRPETMFGDVCVVVNPKDERYQHLIGQYCINPANGDVIPVIGDEYVDIEFGTGAMKCTPAHDPNDFEIGKRHQLEAVLVMNPDGTMNEKAGCYQGMDRYACREQLVKEIEKNGHLVKIEEFVHSVGHSERTNAVVEPYLSEQWFVKMKPLAQDVLKTQADENEKMTFYPPRFEKTFNNWLENIEDWCISRQLWWGHRIPAWYHKDTKEIYVGQEAPQDIENWRQDEDVLDTWFSSALWPFSTLGWPKETEDFKRYYPNSMMGTGYDIIFFWVARMAFQARHFTGQAPFKDVVLHGLIRDAKGRKMSKSLGNGIDPMEVIDQYGVDALRYFLTTNSTPGQDLRYIPEKVEAAWNFINKIWNASRFVLMNLEDTTDFRLENKSLNSIDRWILTKLNKTIEQVTLNMDKYEFGLAGSELYGFVWDDFCSWYLELAKSNLRSEHHEIQAATKATLAYVLKAVVCLLHPYMPFVTEEIYLNLPEHLESIQQESWPIPMAVPDFNMESMERIVSTISRLREVKSIHDLKPNVVLHFCLKDLDGNKVEKQADFASMIQTMTKCEWVEEIYGEPSIETLREGSLMLAMKELSDPKEEKVKLEKEKIRLEGEIKRSKGMLSNPNFIQKAPKEKVELEQQKQETYRKQYEVVLTRLKELKDIEE</sequence>
<dbReference type="Proteomes" id="UP000005017">
    <property type="component" value="Unassembled WGS sequence"/>
</dbReference>
<comment type="subunit">
    <text evidence="2 11">Monomer.</text>
</comment>
<evidence type="ECO:0000256" key="9">
    <source>
        <dbReference type="ARBA" id="ARBA00023146"/>
    </source>
</evidence>
<dbReference type="InterPro" id="IPR001412">
    <property type="entry name" value="aa-tRNA-synth_I_CS"/>
</dbReference>
<dbReference type="PANTHER" id="PTHR11946:SF93">
    <property type="entry name" value="VALINE--TRNA LIGASE, CHLOROPLASTIC_MITOCHONDRIAL 2"/>
    <property type="match status" value="1"/>
</dbReference>
<comment type="domain">
    <text evidence="11">The C-terminal coiled-coil domain is crucial for aminoacylation activity.</text>
</comment>
<comment type="subcellular location">
    <subcellularLocation>
        <location evidence="1 11">Cytoplasm</location>
    </subcellularLocation>
</comment>
<keyword evidence="6 11" id="KW-0067">ATP-binding</keyword>
<dbReference type="Pfam" id="PF00133">
    <property type="entry name" value="tRNA-synt_1"/>
    <property type="match status" value="1"/>
</dbReference>
<dbReference type="Gene3D" id="3.90.740.10">
    <property type="entry name" value="Valyl/Leucyl/Isoleucyl-tRNA synthetase, editing domain"/>
    <property type="match status" value="1"/>
</dbReference>
<protein>
    <recommendedName>
        <fullName evidence="11">Valine--tRNA ligase</fullName>
        <ecNumber evidence="11">6.1.1.9</ecNumber>
    </recommendedName>
    <alternativeName>
        <fullName evidence="11">Valyl-tRNA synthetase</fullName>
        <shortName evidence="11">ValRS</shortName>
    </alternativeName>
</protein>
<keyword evidence="16" id="KW-1185">Reference proteome</keyword>
<dbReference type="FunFam" id="1.10.730.10:FF:000014">
    <property type="entry name" value="Valine--tRNA ligase"/>
    <property type="match status" value="1"/>
</dbReference>
<keyword evidence="5 11" id="KW-0547">Nucleotide-binding</keyword>
<dbReference type="SUPFAM" id="SSF50677">
    <property type="entry name" value="ValRS/IleRS/LeuRS editing domain"/>
    <property type="match status" value="1"/>
</dbReference>
<dbReference type="GO" id="GO:0005829">
    <property type="term" value="C:cytosol"/>
    <property type="evidence" value="ECO:0007669"/>
    <property type="project" value="TreeGrafter"/>
</dbReference>
<dbReference type="InterPro" id="IPR033705">
    <property type="entry name" value="Anticodon_Ia_Val"/>
</dbReference>
<dbReference type="CDD" id="cd00817">
    <property type="entry name" value="ValRS_core"/>
    <property type="match status" value="1"/>
</dbReference>
<keyword evidence="8 11" id="KW-0175">Coiled coil</keyword>
<dbReference type="InterPro" id="IPR013155">
    <property type="entry name" value="M/V/L/I-tRNA-synth_anticd-bd"/>
</dbReference>
<dbReference type="Gene3D" id="3.40.50.620">
    <property type="entry name" value="HUPs"/>
    <property type="match status" value="2"/>
</dbReference>
<dbReference type="eggNOG" id="COG0525">
    <property type="taxonomic scope" value="Bacteria"/>
</dbReference>
<feature type="short sequence motif" description="'HIGH' region" evidence="11">
    <location>
        <begin position="45"/>
        <end position="55"/>
    </location>
</feature>
<feature type="short sequence motif" description="'KMSKS' region" evidence="11">
    <location>
        <begin position="521"/>
        <end position="525"/>
    </location>
</feature>
<keyword evidence="7 11" id="KW-0648">Protein biosynthesis</keyword>
<dbReference type="GO" id="GO:0006438">
    <property type="term" value="P:valyl-tRNA aminoacylation"/>
    <property type="evidence" value="ECO:0007669"/>
    <property type="project" value="UniProtKB-UniRule"/>
</dbReference>
<feature type="domain" description="Valyl-tRNA synthetase tRNA-binding arm" evidence="14">
    <location>
        <begin position="804"/>
        <end position="867"/>
    </location>
</feature>
<comment type="catalytic activity">
    <reaction evidence="10 11">
        <text>tRNA(Val) + L-valine + ATP = L-valyl-tRNA(Val) + AMP + diphosphate</text>
        <dbReference type="Rhea" id="RHEA:10704"/>
        <dbReference type="Rhea" id="RHEA-COMP:9672"/>
        <dbReference type="Rhea" id="RHEA-COMP:9708"/>
        <dbReference type="ChEBI" id="CHEBI:30616"/>
        <dbReference type="ChEBI" id="CHEBI:33019"/>
        <dbReference type="ChEBI" id="CHEBI:57762"/>
        <dbReference type="ChEBI" id="CHEBI:78442"/>
        <dbReference type="ChEBI" id="CHEBI:78537"/>
        <dbReference type="ChEBI" id="CHEBI:456215"/>
        <dbReference type="EC" id="6.1.1.9"/>
    </reaction>
</comment>
<keyword evidence="9 11" id="KW-0030">Aminoacyl-tRNA synthetase</keyword>
<evidence type="ECO:0000256" key="10">
    <source>
        <dbReference type="ARBA" id="ARBA00047552"/>
    </source>
</evidence>
<dbReference type="OrthoDB" id="9810365at2"/>
<evidence type="ECO:0000256" key="4">
    <source>
        <dbReference type="ARBA" id="ARBA00022598"/>
    </source>
</evidence>
<dbReference type="InterPro" id="IPR009080">
    <property type="entry name" value="tRNAsynth_Ia_anticodon-bd"/>
</dbReference>
<evidence type="ECO:0000259" key="12">
    <source>
        <dbReference type="Pfam" id="PF00133"/>
    </source>
</evidence>
<dbReference type="InterPro" id="IPR014729">
    <property type="entry name" value="Rossmann-like_a/b/a_fold"/>
</dbReference>
<dbReference type="SUPFAM" id="SSF52374">
    <property type="entry name" value="Nucleotidylyl transferase"/>
    <property type="match status" value="1"/>
</dbReference>
<dbReference type="SUPFAM" id="SSF47323">
    <property type="entry name" value="Anticodon-binding domain of a subclass of class I aminoacyl-tRNA synthetases"/>
    <property type="match status" value="1"/>
</dbReference>
<name>D2MP69_9FIRM</name>
<keyword evidence="4 11" id="KW-0436">Ligase</keyword>
<dbReference type="PROSITE" id="PS00178">
    <property type="entry name" value="AA_TRNA_LIGASE_I"/>
    <property type="match status" value="1"/>
</dbReference>
<comment type="domain">
    <text evidence="11">ValRS has two distinct active sites: one for aminoacylation and one for editing. The misactivated threonine is translocated from the active site to the editing site.</text>
</comment>
<dbReference type="NCBIfam" id="NF004349">
    <property type="entry name" value="PRK05729.1"/>
    <property type="match status" value="1"/>
</dbReference>
<dbReference type="GO" id="GO:0004832">
    <property type="term" value="F:valine-tRNA ligase activity"/>
    <property type="evidence" value="ECO:0007669"/>
    <property type="project" value="UniProtKB-UniRule"/>
</dbReference>
<dbReference type="InterPro" id="IPR002300">
    <property type="entry name" value="aa-tRNA-synth_Ia"/>
</dbReference>
<gene>
    <name evidence="11 15" type="primary">valS</name>
    <name evidence="15" type="ORF">HMPREF9013_0295</name>
</gene>
<dbReference type="InterPro" id="IPR037118">
    <property type="entry name" value="Val-tRNA_synth_C_sf"/>
</dbReference>
<accession>D2MP69</accession>
<dbReference type="FunFam" id="3.40.50.620:FF:000098">
    <property type="entry name" value="Valine--tRNA ligase"/>
    <property type="match status" value="1"/>
</dbReference>
<feature type="binding site" evidence="11">
    <location>
        <position position="524"/>
    </location>
    <ligand>
        <name>ATP</name>
        <dbReference type="ChEBI" id="CHEBI:30616"/>
    </ligand>
</feature>
<dbReference type="STRING" id="679192.HMPREF9013_0295"/>
<comment type="function">
    <text evidence="11">Catalyzes the attachment of valine to tRNA(Val). As ValRS can inadvertently accommodate and process structurally similar amino acids such as threonine, to avoid such errors, it has a 'posttransfer' editing activity that hydrolyzes mischarged Thr-tRNA(Val) in a tRNA-dependent manner.</text>
</comment>
<dbReference type="AlphaFoldDB" id="D2MP69"/>
<evidence type="ECO:0000256" key="1">
    <source>
        <dbReference type="ARBA" id="ARBA00004496"/>
    </source>
</evidence>
<dbReference type="InterPro" id="IPR010978">
    <property type="entry name" value="tRNA-bd_arm"/>
</dbReference>
<proteinExistence type="inferred from homology"/>
<evidence type="ECO:0000256" key="7">
    <source>
        <dbReference type="ARBA" id="ARBA00022917"/>
    </source>
</evidence>
<evidence type="ECO:0000256" key="8">
    <source>
        <dbReference type="ARBA" id="ARBA00023054"/>
    </source>
</evidence>
<evidence type="ECO:0000256" key="2">
    <source>
        <dbReference type="ARBA" id="ARBA00011245"/>
    </source>
</evidence>
<feature type="domain" description="Methionyl/Valyl/Leucyl/Isoleucyl-tRNA synthetase anticodon-binding" evidence="13">
    <location>
        <begin position="603"/>
        <end position="740"/>
    </location>
</feature>
<dbReference type="PRINTS" id="PR00986">
    <property type="entry name" value="TRNASYNTHVAL"/>
</dbReference>
<keyword evidence="3 11" id="KW-0963">Cytoplasm</keyword>
<dbReference type="EMBL" id="ADFR01000008">
    <property type="protein sequence ID" value="EFC05689.1"/>
    <property type="molecule type" value="Genomic_DNA"/>
</dbReference>
<evidence type="ECO:0000256" key="3">
    <source>
        <dbReference type="ARBA" id="ARBA00022490"/>
    </source>
</evidence>
<dbReference type="InterPro" id="IPR002303">
    <property type="entry name" value="Valyl-tRNA_ligase"/>
</dbReference>
<evidence type="ECO:0000256" key="6">
    <source>
        <dbReference type="ARBA" id="ARBA00022840"/>
    </source>
</evidence>
<dbReference type="Pfam" id="PF08264">
    <property type="entry name" value="Anticodon_1"/>
    <property type="match status" value="1"/>
</dbReference>
<evidence type="ECO:0000259" key="13">
    <source>
        <dbReference type="Pfam" id="PF08264"/>
    </source>
</evidence>
<organism evidence="15 16">
    <name type="scientific">Bulleidia extructa W1219</name>
    <dbReference type="NCBI Taxonomy" id="679192"/>
    <lineage>
        <taxon>Bacteria</taxon>
        <taxon>Bacillati</taxon>
        <taxon>Bacillota</taxon>
        <taxon>Erysipelotrichia</taxon>
        <taxon>Erysipelotrichales</taxon>
        <taxon>Erysipelotrichaceae</taxon>
        <taxon>Bulleidia</taxon>
    </lineage>
</organism>
<dbReference type="NCBIfam" id="TIGR00422">
    <property type="entry name" value="valS"/>
    <property type="match status" value="1"/>
</dbReference>
<reference evidence="16" key="1">
    <citation type="submission" date="2009-12" db="EMBL/GenBank/DDBJ databases">
        <title>Sequence of Clostridiales genomosp. BVAB3 str. UPII9-5.</title>
        <authorList>
            <person name="Madupu R."/>
            <person name="Durkin A.S."/>
            <person name="Torralba M."/>
            <person name="Methe B."/>
            <person name="Sutton G.G."/>
            <person name="Strausberg R.L."/>
            <person name="Nelson K.E."/>
        </authorList>
    </citation>
    <scope>NUCLEOTIDE SEQUENCE [LARGE SCALE GENOMIC DNA]</scope>
    <source>
        <strain evidence="16">W1219</strain>
    </source>
</reference>
<dbReference type="FunFam" id="3.40.50.620:FF:000032">
    <property type="entry name" value="Valine--tRNA ligase"/>
    <property type="match status" value="1"/>
</dbReference>
<dbReference type="SUPFAM" id="SSF46589">
    <property type="entry name" value="tRNA-binding arm"/>
    <property type="match status" value="1"/>
</dbReference>
<dbReference type="InterPro" id="IPR019499">
    <property type="entry name" value="Val-tRNA_synth_tRNA-bd"/>
</dbReference>
<dbReference type="Pfam" id="PF10458">
    <property type="entry name" value="Val_tRNA-synt_C"/>
    <property type="match status" value="1"/>
</dbReference>
<evidence type="ECO:0000256" key="11">
    <source>
        <dbReference type="HAMAP-Rule" id="MF_02004"/>
    </source>
</evidence>
<comment type="caution">
    <text evidence="15">The sequence shown here is derived from an EMBL/GenBank/DDBJ whole genome shotgun (WGS) entry which is preliminary data.</text>
</comment>
<dbReference type="InterPro" id="IPR009008">
    <property type="entry name" value="Val/Leu/Ile-tRNA-synth_edit"/>
</dbReference>
<evidence type="ECO:0000256" key="5">
    <source>
        <dbReference type="ARBA" id="ARBA00022741"/>
    </source>
</evidence>
<dbReference type="Gene3D" id="1.10.730.10">
    <property type="entry name" value="Isoleucyl-tRNA Synthetase, Domain 1"/>
    <property type="match status" value="1"/>
</dbReference>
<dbReference type="GO" id="GO:0002161">
    <property type="term" value="F:aminoacyl-tRNA deacylase activity"/>
    <property type="evidence" value="ECO:0007669"/>
    <property type="project" value="InterPro"/>
</dbReference>
<dbReference type="RefSeq" id="WP_006627190.1">
    <property type="nucleotide sequence ID" value="NZ_ADFR01000008.1"/>
</dbReference>
<dbReference type="PANTHER" id="PTHR11946">
    <property type="entry name" value="VALYL-TRNA SYNTHETASES"/>
    <property type="match status" value="1"/>
</dbReference>
<feature type="domain" description="Aminoacyl-tRNA synthetase class Ia" evidence="12">
    <location>
        <begin position="18"/>
        <end position="559"/>
    </location>
</feature>
<evidence type="ECO:0000313" key="15">
    <source>
        <dbReference type="EMBL" id="EFC05689.1"/>
    </source>
</evidence>
<comment type="similarity">
    <text evidence="11">Belongs to the class-I aminoacyl-tRNA synthetase family. ValS type 1 subfamily.</text>
</comment>
<dbReference type="EC" id="6.1.1.9" evidence="11"/>
<dbReference type="Gene3D" id="1.10.287.380">
    <property type="entry name" value="Valyl-tRNA synthetase, C-terminal domain"/>
    <property type="match status" value="1"/>
</dbReference>
<dbReference type="HAMAP" id="MF_02004">
    <property type="entry name" value="Val_tRNA_synth_type1"/>
    <property type="match status" value="1"/>
</dbReference>
<dbReference type="GO" id="GO:0005524">
    <property type="term" value="F:ATP binding"/>
    <property type="evidence" value="ECO:0007669"/>
    <property type="project" value="UniProtKB-UniRule"/>
</dbReference>
<evidence type="ECO:0000259" key="14">
    <source>
        <dbReference type="Pfam" id="PF10458"/>
    </source>
</evidence>